<dbReference type="RefSeq" id="WP_114469633.1">
    <property type="nucleotide sequence ID" value="NZ_QPJK01000006.1"/>
</dbReference>
<accession>A0A368XPW5</accession>
<evidence type="ECO:0000313" key="2">
    <source>
        <dbReference type="Proteomes" id="UP000252884"/>
    </source>
</evidence>
<name>A0A368XPW5_9BURK</name>
<dbReference type="InterPro" id="IPR027417">
    <property type="entry name" value="P-loop_NTPase"/>
</dbReference>
<dbReference type="Proteomes" id="UP000252884">
    <property type="component" value="Unassembled WGS sequence"/>
</dbReference>
<sequence length="1306" mass="141843">MPELELTGDHVARLGDEDLRLLVVKLCEAELRRGGQGTSSVLAGGNQTAPDGGLDVLVQRQDGPHVVSTTIPTLASGGVPAEAASGVFDKPEAGSLPDFIPRLETGFQVKCEDMPAGQIATEMRPKGVLRDSIKELIAHKGAYVIVSSKGSVAVGPLKNRIAAMRAAVADVAGFEDLHLDFYDRDRLARWVREYAGVEMWLRERINARLTGWQGYGTWAGPKSGGTYLVDDTTRMIERAGGASSSALSVHAGVDRMRSALRSSGGIVRLVGLSGTGKTRLAQALFETGVGKAEPLDQALVLYTDLGNVQEPSAREMLVWLGTAGQPAIVVVDNCNPTAHRALVNVVEQYEGHLSLLTVEYDVADDDTPDATEVYELAPASDVVLEQLLKQRSPGLSNADRGRIIEFSGGNARIALALAGTVGKGESVAVLNDAELFGRLFRQGQSDEPELQAAAEVCALVYSFDGKDTTSDTSELKLLADLGGLTVNGLYKHVASLLQRDLAQSRGKWRAVLPPALANRLAKQALRTIPAADITQTFARCERLLLSFSRRLNYLHDSPEAREIAEGWMEDKNWLSNPGKLTDARRKLFFNLAPLVPGKVLSAMERTLDDAHAADFAQRNRYSLHAWSTLLRHLAYEPQAFDRAATLLLTLAEHEDRESIDCLGAWKETFQMALSGTMASPSQRAQLLKRLMATASGRRRTLVWAAVDAMLAVSQISSTHEFSFGARPYGYGWAPTARADQVEWFESAFLLVRQMMAQGADGRTAARNAVAAHFRSVWGYRLTDQVTALVQELAGADEWLEGWAAVRAAIRFDGEDMDPEMLGALRKLAEALRPQSLGGLVRAFTLIHGAGTLDVADFIDESEEEENQNEVPPSDRVDAQVVAFGASLADQEALLRELLPELLHQERGRVFLLGLGIGRACKEKLRIWGLLRDGFLMASDAPRVDLLAGFLKGVREQESVTAGQMLDGAVTDAKLDAHFPGLLGVPQDDQDGERLIASMKRGTAKPAWYRFGLGGAGVGGLSVAKFCDAVEQLAAMEEGYFAAIDTLSWQIRLHKRPGSSALRELVPLARRLLEQLDFTARERNSASRVNPVVELALTGPEAFEAATRFASRFAASFGEQGSYGDEYHKVACTLFSLQPLAALEAFFSANRPVFNLPFRARFIARHGSMVDCAPHDVVLDWVAANPEARAPLVAREVSFVASEGRSAFANAGERDEKSAALNPLVRGLLKLAPDKVAVLEGFGKELTPSYYIGSLKQVLAPQIAVLRELSQDADTTISSWSLEVLARLERRIENDGPEDLSPQETFE</sequence>
<keyword evidence="2" id="KW-1185">Reference proteome</keyword>
<dbReference type="OrthoDB" id="556502at2"/>
<reference evidence="1 2" key="1">
    <citation type="submission" date="2018-07" db="EMBL/GenBank/DDBJ databases">
        <title>Genomic Encyclopedia of Type Strains, Phase IV (KMG-IV): sequencing the most valuable type-strain genomes for metagenomic binning, comparative biology and taxonomic classification.</title>
        <authorList>
            <person name="Goeker M."/>
        </authorList>
    </citation>
    <scope>NUCLEOTIDE SEQUENCE [LARGE SCALE GENOMIC DNA]</scope>
    <source>
        <strain evidence="1 2">DSM 21634</strain>
    </source>
</reference>
<proteinExistence type="predicted"/>
<gene>
    <name evidence="1" type="ORF">DES41_10677</name>
</gene>
<evidence type="ECO:0000313" key="1">
    <source>
        <dbReference type="EMBL" id="RCW69206.1"/>
    </source>
</evidence>
<comment type="caution">
    <text evidence="1">The sequence shown here is derived from an EMBL/GenBank/DDBJ whole genome shotgun (WGS) entry which is preliminary data.</text>
</comment>
<protein>
    <submittedName>
        <fullName evidence="1">Uncharacterized protein</fullName>
    </submittedName>
</protein>
<organism evidence="1 2">
    <name type="scientific">Pseudorhodoferax soli</name>
    <dbReference type="NCBI Taxonomy" id="545864"/>
    <lineage>
        <taxon>Bacteria</taxon>
        <taxon>Pseudomonadati</taxon>
        <taxon>Pseudomonadota</taxon>
        <taxon>Betaproteobacteria</taxon>
        <taxon>Burkholderiales</taxon>
        <taxon>Comamonadaceae</taxon>
    </lineage>
</organism>
<dbReference type="EMBL" id="QPJK01000006">
    <property type="protein sequence ID" value="RCW69206.1"/>
    <property type="molecule type" value="Genomic_DNA"/>
</dbReference>
<dbReference type="SUPFAM" id="SSF52540">
    <property type="entry name" value="P-loop containing nucleoside triphosphate hydrolases"/>
    <property type="match status" value="1"/>
</dbReference>